<reference evidence="2 3" key="2">
    <citation type="journal article" date="2022" name="Mar. Drugs">
        <title>Bioassay-Guided Fractionation Leads to the Detection of Cholic Acid Generated by the Rare Thalassomonas sp.</title>
        <authorList>
            <person name="Pheiffer F."/>
            <person name="Schneider Y.K."/>
            <person name="Hansen E.H."/>
            <person name="Andersen J.H."/>
            <person name="Isaksson J."/>
            <person name="Busche T."/>
            <person name="R C."/>
            <person name="Kalinowski J."/>
            <person name="Zyl L.V."/>
            <person name="Trindade M."/>
        </authorList>
    </citation>
    <scope>NUCLEOTIDE SEQUENCE [LARGE SCALE GENOMIC DNA]</scope>
    <source>
        <strain evidence="2 3">XOM25</strain>
    </source>
</reference>
<keyword evidence="3" id="KW-1185">Reference proteome</keyword>
<dbReference type="RefSeq" id="WP_161798039.1">
    <property type="nucleotide sequence ID" value="NZ_CP059733.1"/>
</dbReference>
<gene>
    <name evidence="2" type="ORF">SG34_025830</name>
</gene>
<dbReference type="Gene3D" id="1.10.260.40">
    <property type="entry name" value="lambda repressor-like DNA-binding domains"/>
    <property type="match status" value="1"/>
</dbReference>
<feature type="domain" description="HTH cro/C1-type" evidence="1">
    <location>
        <begin position="13"/>
        <end position="43"/>
    </location>
</feature>
<reference evidence="2 3" key="1">
    <citation type="journal article" date="2015" name="Genome Announc.">
        <title>Draft Genome Sequences of Marine Isolates of Thalassomonas viridans and Thalassomonas actiniarum.</title>
        <authorList>
            <person name="Olonade I."/>
            <person name="van Zyl L.J."/>
            <person name="Trindade M."/>
        </authorList>
    </citation>
    <scope>NUCLEOTIDE SEQUENCE [LARGE SCALE GENOMIC DNA]</scope>
    <source>
        <strain evidence="2 3">XOM25</strain>
    </source>
</reference>
<dbReference type="EMBL" id="CP059733">
    <property type="protein sequence ID" value="WDE04707.1"/>
    <property type="molecule type" value="Genomic_DNA"/>
</dbReference>
<sequence length="58" mass="6795">MQQRPANLSPERIKYLRHDNDWSQELLAKASGLSLRTIQRAEKEGNSSQETQLAMRRR</sequence>
<evidence type="ECO:0000313" key="3">
    <source>
        <dbReference type="Proteomes" id="UP000032352"/>
    </source>
</evidence>
<dbReference type="Proteomes" id="UP000032352">
    <property type="component" value="Chromosome"/>
</dbReference>
<dbReference type="KEGG" id="tvd:SG34_025830"/>
<dbReference type="SUPFAM" id="SSF47413">
    <property type="entry name" value="lambda repressor-like DNA-binding domains"/>
    <property type="match status" value="1"/>
</dbReference>
<name>A0AAF0C6Y1_9GAMM</name>
<dbReference type="AlphaFoldDB" id="A0AAF0C6Y1"/>
<evidence type="ECO:0000259" key="1">
    <source>
        <dbReference type="PROSITE" id="PS50943"/>
    </source>
</evidence>
<accession>A0AAF0C6Y1</accession>
<dbReference type="Pfam" id="PF01381">
    <property type="entry name" value="HTH_3"/>
    <property type="match status" value="1"/>
</dbReference>
<dbReference type="PROSITE" id="PS50943">
    <property type="entry name" value="HTH_CROC1"/>
    <property type="match status" value="1"/>
</dbReference>
<organism evidence="2 3">
    <name type="scientific">Thalassomonas viridans</name>
    <dbReference type="NCBI Taxonomy" id="137584"/>
    <lineage>
        <taxon>Bacteria</taxon>
        <taxon>Pseudomonadati</taxon>
        <taxon>Pseudomonadota</taxon>
        <taxon>Gammaproteobacteria</taxon>
        <taxon>Alteromonadales</taxon>
        <taxon>Colwelliaceae</taxon>
        <taxon>Thalassomonas</taxon>
    </lineage>
</organism>
<dbReference type="GO" id="GO:0003677">
    <property type="term" value="F:DNA binding"/>
    <property type="evidence" value="ECO:0007669"/>
    <property type="project" value="InterPro"/>
</dbReference>
<evidence type="ECO:0000313" key="2">
    <source>
        <dbReference type="EMBL" id="WDE04707.1"/>
    </source>
</evidence>
<dbReference type="InterPro" id="IPR001387">
    <property type="entry name" value="Cro/C1-type_HTH"/>
</dbReference>
<proteinExistence type="predicted"/>
<protein>
    <recommendedName>
        <fullName evidence="1">HTH cro/C1-type domain-containing protein</fullName>
    </recommendedName>
</protein>
<dbReference type="InterPro" id="IPR010982">
    <property type="entry name" value="Lambda_DNA-bd_dom_sf"/>
</dbReference>